<dbReference type="EMBL" id="CATQJL010000305">
    <property type="protein sequence ID" value="CAJ0604341.1"/>
    <property type="molecule type" value="Genomic_DNA"/>
</dbReference>
<name>A0AA36MA58_CYLNA</name>
<evidence type="ECO:0000256" key="7">
    <source>
        <dbReference type="SAM" id="Phobius"/>
    </source>
</evidence>
<evidence type="ECO:0000256" key="1">
    <source>
        <dbReference type="ARBA" id="ARBA00009995"/>
    </source>
</evidence>
<dbReference type="EC" id="2.4.1.17" evidence="2"/>
<dbReference type="PANTHER" id="PTHR48043:SF154">
    <property type="entry name" value="GLUCURONOSYLTRANSFERASE"/>
    <property type="match status" value="1"/>
</dbReference>
<keyword evidence="5" id="KW-0732">Signal</keyword>
<dbReference type="InterPro" id="IPR050271">
    <property type="entry name" value="UDP-glycosyltransferase"/>
</dbReference>
<evidence type="ECO:0000256" key="5">
    <source>
        <dbReference type="ARBA" id="ARBA00022729"/>
    </source>
</evidence>
<dbReference type="CDD" id="cd03784">
    <property type="entry name" value="GT1_Gtf-like"/>
    <property type="match status" value="1"/>
</dbReference>
<gene>
    <name evidence="8" type="ORF">CYNAS_LOCUS16324</name>
</gene>
<organism evidence="8 9">
    <name type="scientific">Cylicocyclus nassatus</name>
    <name type="common">Nematode worm</name>
    <dbReference type="NCBI Taxonomy" id="53992"/>
    <lineage>
        <taxon>Eukaryota</taxon>
        <taxon>Metazoa</taxon>
        <taxon>Ecdysozoa</taxon>
        <taxon>Nematoda</taxon>
        <taxon>Chromadorea</taxon>
        <taxon>Rhabditida</taxon>
        <taxon>Rhabditina</taxon>
        <taxon>Rhabditomorpha</taxon>
        <taxon>Strongyloidea</taxon>
        <taxon>Strongylidae</taxon>
        <taxon>Cylicocyclus</taxon>
    </lineage>
</organism>
<keyword evidence="9" id="KW-1185">Reference proteome</keyword>
<dbReference type="SUPFAM" id="SSF53756">
    <property type="entry name" value="UDP-Glycosyltransferase/glycogen phosphorylase"/>
    <property type="match status" value="1"/>
</dbReference>
<dbReference type="FunFam" id="3.40.50.2000:FF:000021">
    <property type="entry name" value="UDP-glucuronosyltransferase"/>
    <property type="match status" value="1"/>
</dbReference>
<dbReference type="Gene3D" id="3.40.50.2000">
    <property type="entry name" value="Glycogen Phosphorylase B"/>
    <property type="match status" value="1"/>
</dbReference>
<feature type="transmembrane region" description="Helical" evidence="7">
    <location>
        <begin position="44"/>
        <end position="69"/>
    </location>
</feature>
<feature type="transmembrane region" description="Helical" evidence="7">
    <location>
        <begin position="533"/>
        <end position="551"/>
    </location>
</feature>
<comment type="similarity">
    <text evidence="1">Belongs to the UDP-glycosyltransferase family.</text>
</comment>
<keyword evidence="7" id="KW-1133">Transmembrane helix</keyword>
<dbReference type="InterPro" id="IPR002213">
    <property type="entry name" value="UDP_glucos_trans"/>
</dbReference>
<dbReference type="Pfam" id="PF00201">
    <property type="entry name" value="UDPGT"/>
    <property type="match status" value="1"/>
</dbReference>
<dbReference type="GO" id="GO:0015020">
    <property type="term" value="F:glucuronosyltransferase activity"/>
    <property type="evidence" value="ECO:0007669"/>
    <property type="project" value="UniProtKB-EC"/>
</dbReference>
<dbReference type="Proteomes" id="UP001176961">
    <property type="component" value="Unassembled WGS sequence"/>
</dbReference>
<proteinExistence type="inferred from homology"/>
<comment type="catalytic activity">
    <reaction evidence="6">
        <text>glucuronate acceptor + UDP-alpha-D-glucuronate = acceptor beta-D-glucuronoside + UDP + H(+)</text>
        <dbReference type="Rhea" id="RHEA:21032"/>
        <dbReference type="ChEBI" id="CHEBI:15378"/>
        <dbReference type="ChEBI" id="CHEBI:58052"/>
        <dbReference type="ChEBI" id="CHEBI:58223"/>
        <dbReference type="ChEBI" id="CHEBI:132367"/>
        <dbReference type="ChEBI" id="CHEBI:132368"/>
        <dbReference type="EC" id="2.4.1.17"/>
    </reaction>
</comment>
<protein>
    <recommendedName>
        <fullName evidence="2">glucuronosyltransferase</fullName>
        <ecNumber evidence="2">2.4.1.17</ecNumber>
    </recommendedName>
</protein>
<evidence type="ECO:0000313" key="8">
    <source>
        <dbReference type="EMBL" id="CAJ0604341.1"/>
    </source>
</evidence>
<keyword evidence="4" id="KW-0808">Transferase</keyword>
<keyword evidence="3" id="KW-0328">Glycosyltransferase</keyword>
<dbReference type="PANTHER" id="PTHR48043">
    <property type="entry name" value="EG:EG0003.4 PROTEIN-RELATED"/>
    <property type="match status" value="1"/>
</dbReference>
<sequence length="571" mass="63892">MPIYDKVQLHASMLHCASTASQSELYEKMFSITLRLKNFCFSQVMYRLLVATVLISVVEPLNIVVYLSLAGKSHLDFVSTLINTLVDRGHKVDLVLARQNTLITSNGTHKASEVFDFTFPEGKSPWLNVDHLKTPFSANTNNPHMFLEYVRVGTQLCRHGLASGEPARFLGRKKYDIGITSDYDFCGYILFHQAGIKSVASFTATNLLSHQAFSIGLPSPASSVTNNLDLSSGSARPDIFERTVRLIKSMRFTFMERPQFEELGDSLIREFFPKSFPRIRQLLQNTDLTFVNSNEIIEKPRPLSEKVKYIGGIALPKPKPLPASLSEMLSNSTKNVIFSFGTQVPTQNIPLHVRQALVGAFAQYPTVQFLWKYDLQGDEGDMFARAPNVKILKWLPQADLLNDKRVTGFISHMGLNSFLEASVAGVPMLAIPLFADQVHNAQIGAHRKTTIIVRPQQLSVKSIAMALNELLNNPSYMENAKHISRLMKMKPESGRNKFVEWLEFAAANKNLHRIFNLPGNDIGAVEYYCLDCLVLLSIAVATVSALVWMILSATIQMLMVEGIFCVKVKTL</sequence>
<keyword evidence="7" id="KW-0472">Membrane</keyword>
<evidence type="ECO:0000256" key="4">
    <source>
        <dbReference type="ARBA" id="ARBA00022679"/>
    </source>
</evidence>
<evidence type="ECO:0000313" key="9">
    <source>
        <dbReference type="Proteomes" id="UP001176961"/>
    </source>
</evidence>
<accession>A0AA36MA58</accession>
<comment type="caution">
    <text evidence="8">The sequence shown here is derived from an EMBL/GenBank/DDBJ whole genome shotgun (WGS) entry which is preliminary data.</text>
</comment>
<evidence type="ECO:0000256" key="3">
    <source>
        <dbReference type="ARBA" id="ARBA00022676"/>
    </source>
</evidence>
<keyword evidence="7" id="KW-0812">Transmembrane</keyword>
<reference evidence="8" key="1">
    <citation type="submission" date="2023-07" db="EMBL/GenBank/DDBJ databases">
        <authorList>
            <consortium name="CYATHOMIX"/>
        </authorList>
    </citation>
    <scope>NUCLEOTIDE SEQUENCE</scope>
    <source>
        <strain evidence="8">N/A</strain>
    </source>
</reference>
<evidence type="ECO:0000256" key="6">
    <source>
        <dbReference type="ARBA" id="ARBA00047475"/>
    </source>
</evidence>
<evidence type="ECO:0000256" key="2">
    <source>
        <dbReference type="ARBA" id="ARBA00012544"/>
    </source>
</evidence>
<dbReference type="AlphaFoldDB" id="A0AA36MA58"/>